<dbReference type="OrthoDB" id="72441at2759"/>
<accession>A0A9W4TV75</accession>
<gene>
    <name evidence="1" type="ORF">CANVERA_P2266</name>
</gene>
<comment type="caution">
    <text evidence="1">The sequence shown here is derived from an EMBL/GenBank/DDBJ whole genome shotgun (WGS) entry which is preliminary data.</text>
</comment>
<dbReference type="AlphaFoldDB" id="A0A9W4TV75"/>
<evidence type="ECO:0000313" key="2">
    <source>
        <dbReference type="Proteomes" id="UP001152885"/>
    </source>
</evidence>
<proteinExistence type="predicted"/>
<organism evidence="1 2">
    <name type="scientific">Candida verbasci</name>
    <dbReference type="NCBI Taxonomy" id="1227364"/>
    <lineage>
        <taxon>Eukaryota</taxon>
        <taxon>Fungi</taxon>
        <taxon>Dikarya</taxon>
        <taxon>Ascomycota</taxon>
        <taxon>Saccharomycotina</taxon>
        <taxon>Pichiomycetes</taxon>
        <taxon>Debaryomycetaceae</taxon>
        <taxon>Candida/Lodderomyces clade</taxon>
        <taxon>Candida</taxon>
    </lineage>
</organism>
<reference evidence="1" key="1">
    <citation type="submission" date="2022-12" db="EMBL/GenBank/DDBJ databases">
        <authorList>
            <person name="Brejova B."/>
        </authorList>
    </citation>
    <scope>NUCLEOTIDE SEQUENCE</scope>
</reference>
<keyword evidence="2" id="KW-1185">Reference proteome</keyword>
<evidence type="ECO:0000313" key="1">
    <source>
        <dbReference type="EMBL" id="CAI5757753.1"/>
    </source>
</evidence>
<dbReference type="Proteomes" id="UP001152885">
    <property type="component" value="Unassembled WGS sequence"/>
</dbReference>
<sequence length="172" mass="20663">MNKEIDSVKLIQQLTKLCSTGDNNDNTFNQTLNCFQSFNKQIETTSIQFDFLIENQRGFKFFGIPIFTEKSLLPIIDPINYQNINGKPVNISLSNIDNYPLPDFQWKWSWNKWYVFMFKDVDPNGWLYNSLVFQDDRRWKGKYYLGNTIRRRIWIKQREREHVNDHVSSHVL</sequence>
<protein>
    <recommendedName>
        <fullName evidence="3">Peroxin/Ferlin domain-containing protein</fullName>
    </recommendedName>
</protein>
<name>A0A9W4TV75_9ASCO</name>
<dbReference type="EMBL" id="CANTUO010000002">
    <property type="protein sequence ID" value="CAI5757753.1"/>
    <property type="molecule type" value="Genomic_DNA"/>
</dbReference>
<evidence type="ECO:0008006" key="3">
    <source>
        <dbReference type="Google" id="ProtNLM"/>
    </source>
</evidence>